<dbReference type="EMBL" id="BSNK01000001">
    <property type="protein sequence ID" value="GLQ22362.1"/>
    <property type="molecule type" value="Genomic_DNA"/>
</dbReference>
<dbReference type="Pfam" id="PF13442">
    <property type="entry name" value="Cytochrome_CBB3"/>
    <property type="match status" value="1"/>
</dbReference>
<dbReference type="Gene3D" id="2.140.10.10">
    <property type="entry name" value="Quinoprotein alcohol dehydrogenase-like superfamily"/>
    <property type="match status" value="1"/>
</dbReference>
<gene>
    <name evidence="10" type="ORF">GCM10007853_02360</name>
</gene>
<comment type="caution">
    <text evidence="10">The sequence shown here is derived from an EMBL/GenBank/DDBJ whole genome shotgun (WGS) entry which is preliminary data.</text>
</comment>
<evidence type="ECO:0000256" key="5">
    <source>
        <dbReference type="ARBA" id="ARBA00022729"/>
    </source>
</evidence>
<sequence>MGARYGLDHSAVLLTGLGVIALSSCSSGTDVSIDNPAQISGPTIDEMIQAAIQADDGDHPGRQLYIDNCASCHDGSGVEAPTREAISLQGSEAIVRSLAFGIMQVQAEHLTPMERRHIAEYLGDPTAGSAVENAQANRCETDFNPGDALWTQWGSDQRNTRYAPHSTLSADQIETLELKWSFGFPGAARARSQPAATSTALFTGSQSGLVYALDRETGCIHWTYPAKAEVRVAPMIEVDAQGRAEMLYFGDFDANIYALNAQTGEALWVSSVKDHPAGTITGSPVLHDGRLFVPMSSLEVIDAYTPGYECCTFRGGMTAVDATTGETIWRMHTVAEPQERGVNSVGAKRFGPSGAPIWNSPTIDAKRGLLYAGTGENYSSPANDLSDAILAISMETGEIVWATQTIEGDAWNAACGPYGTTVNCPEEDGPDFDFGAPPILTTTAAGRDILLAGQKSGMIYGLDPEDGGKILWDMRKGRGGFNGGVHWGMATHKGQLFIGIADTPGNRFAVGDNRQGMHVKDITTNATVWSVIEPDKCDEPTHHCRTAVSAPPTVTDTAVFASTLNGIVKAYDIESGDTLWSFDTLRDFQTTNGVMARGGSIDSAGIVVVGEQVITNSGYDKFGQIPGNVLLVFGPEEDVKGE</sequence>
<keyword evidence="4 8" id="KW-0479">Metal-binding</keyword>
<keyword evidence="5" id="KW-0732">Signal</keyword>
<evidence type="ECO:0000256" key="1">
    <source>
        <dbReference type="ARBA" id="ARBA00001931"/>
    </source>
</evidence>
<dbReference type="PROSITE" id="PS51007">
    <property type="entry name" value="CYTC"/>
    <property type="match status" value="1"/>
</dbReference>
<dbReference type="InterPro" id="IPR011047">
    <property type="entry name" value="Quinoprotein_ADH-like_sf"/>
</dbReference>
<dbReference type="InterPro" id="IPR002372">
    <property type="entry name" value="PQQ_rpt_dom"/>
</dbReference>
<evidence type="ECO:0000259" key="9">
    <source>
        <dbReference type="PROSITE" id="PS51007"/>
    </source>
</evidence>
<dbReference type="InterPro" id="IPR036909">
    <property type="entry name" value="Cyt_c-like_dom_sf"/>
</dbReference>
<reference evidence="10" key="1">
    <citation type="journal article" date="2014" name="Int. J. Syst. Evol. Microbiol.">
        <title>Complete genome of a new Firmicutes species belonging to the dominant human colonic microbiota ('Ruminococcus bicirculans') reveals two chromosomes and a selective capacity to utilize plant glucans.</title>
        <authorList>
            <consortium name="NISC Comparative Sequencing Program"/>
            <person name="Wegmann U."/>
            <person name="Louis P."/>
            <person name="Goesmann A."/>
            <person name="Henrissat B."/>
            <person name="Duncan S.H."/>
            <person name="Flint H.J."/>
        </authorList>
    </citation>
    <scope>NUCLEOTIDE SEQUENCE</scope>
    <source>
        <strain evidence="10">NBRC 108219</strain>
    </source>
</reference>
<feature type="domain" description="Cytochrome c" evidence="9">
    <location>
        <begin position="56"/>
        <end position="126"/>
    </location>
</feature>
<evidence type="ECO:0000256" key="6">
    <source>
        <dbReference type="ARBA" id="ARBA00023002"/>
    </source>
</evidence>
<evidence type="ECO:0000313" key="10">
    <source>
        <dbReference type="EMBL" id="GLQ22362.1"/>
    </source>
</evidence>
<evidence type="ECO:0000313" key="11">
    <source>
        <dbReference type="Proteomes" id="UP001161391"/>
    </source>
</evidence>
<proteinExistence type="inferred from homology"/>
<dbReference type="SMART" id="SM00564">
    <property type="entry name" value="PQQ"/>
    <property type="match status" value="6"/>
</dbReference>
<accession>A0ABQ5V5K1</accession>
<dbReference type="Proteomes" id="UP001161391">
    <property type="component" value="Unassembled WGS sequence"/>
</dbReference>
<keyword evidence="7 8" id="KW-0408">Iron</keyword>
<evidence type="ECO:0000256" key="7">
    <source>
        <dbReference type="ARBA" id="ARBA00023004"/>
    </source>
</evidence>
<dbReference type="PROSITE" id="PS51257">
    <property type="entry name" value="PROKAR_LIPOPROTEIN"/>
    <property type="match status" value="1"/>
</dbReference>
<dbReference type="InterPro" id="IPR018391">
    <property type="entry name" value="PQQ_b-propeller_rpt"/>
</dbReference>
<protein>
    <submittedName>
        <fullName evidence="10">Cytochrome CBB3</fullName>
    </submittedName>
</protein>
<dbReference type="PANTHER" id="PTHR32303">
    <property type="entry name" value="QUINOPROTEIN ALCOHOL DEHYDROGENASE (CYTOCHROME C)"/>
    <property type="match status" value="1"/>
</dbReference>
<keyword evidence="11" id="KW-1185">Reference proteome</keyword>
<evidence type="ECO:0000256" key="3">
    <source>
        <dbReference type="ARBA" id="ARBA00022617"/>
    </source>
</evidence>
<dbReference type="Pfam" id="PF01011">
    <property type="entry name" value="PQQ"/>
    <property type="match status" value="1"/>
</dbReference>
<keyword evidence="6" id="KW-0560">Oxidoreductase</keyword>
<dbReference type="InterPro" id="IPR009056">
    <property type="entry name" value="Cyt_c-like_dom"/>
</dbReference>
<dbReference type="Gene3D" id="2.40.128.630">
    <property type="match status" value="1"/>
</dbReference>
<comment type="cofactor">
    <cofactor evidence="1">
        <name>pyrroloquinoline quinone</name>
        <dbReference type="ChEBI" id="CHEBI:58442"/>
    </cofactor>
</comment>
<comment type="similarity">
    <text evidence="2">Belongs to the bacterial PQQ dehydrogenase family.</text>
</comment>
<organism evidence="10 11">
    <name type="scientific">Algimonas ampicilliniresistens</name>
    <dbReference type="NCBI Taxonomy" id="1298735"/>
    <lineage>
        <taxon>Bacteria</taxon>
        <taxon>Pseudomonadati</taxon>
        <taxon>Pseudomonadota</taxon>
        <taxon>Alphaproteobacteria</taxon>
        <taxon>Maricaulales</taxon>
        <taxon>Robiginitomaculaceae</taxon>
        <taxon>Algimonas</taxon>
    </lineage>
</organism>
<evidence type="ECO:0000256" key="2">
    <source>
        <dbReference type="ARBA" id="ARBA00008156"/>
    </source>
</evidence>
<name>A0ABQ5V5K1_9PROT</name>
<evidence type="ECO:0000256" key="4">
    <source>
        <dbReference type="ARBA" id="ARBA00022723"/>
    </source>
</evidence>
<dbReference type="PANTHER" id="PTHR32303:SF10">
    <property type="entry name" value="OUTER MEMBRANE PROTEIN ASSEMBLY FACTOR BAMB"/>
    <property type="match status" value="1"/>
</dbReference>
<evidence type="ECO:0000256" key="8">
    <source>
        <dbReference type="PROSITE-ProRule" id="PRU00433"/>
    </source>
</evidence>
<dbReference type="SUPFAM" id="SSF50998">
    <property type="entry name" value="Quinoprotein alcohol dehydrogenase-like"/>
    <property type="match status" value="1"/>
</dbReference>
<reference evidence="10" key="2">
    <citation type="submission" date="2023-01" db="EMBL/GenBank/DDBJ databases">
        <title>Draft genome sequence of Algimonas ampicilliniresistens strain NBRC 108219.</title>
        <authorList>
            <person name="Sun Q."/>
            <person name="Mori K."/>
        </authorList>
    </citation>
    <scope>NUCLEOTIDE SEQUENCE</scope>
    <source>
        <strain evidence="10">NBRC 108219</strain>
    </source>
</reference>
<keyword evidence="3 8" id="KW-0349">Heme</keyword>
<dbReference type="SUPFAM" id="SSF46626">
    <property type="entry name" value="Cytochrome c"/>
    <property type="match status" value="1"/>
</dbReference>